<evidence type="ECO:0000259" key="1">
    <source>
        <dbReference type="SMART" id="SM01321"/>
    </source>
</evidence>
<dbReference type="GO" id="GO:0006313">
    <property type="term" value="P:DNA transposition"/>
    <property type="evidence" value="ECO:0007669"/>
    <property type="project" value="InterPro"/>
</dbReference>
<dbReference type="PANTHER" id="PTHR34322:SF2">
    <property type="entry name" value="TRANSPOSASE IS200-LIKE DOMAIN-CONTAINING PROTEIN"/>
    <property type="match status" value="1"/>
</dbReference>
<dbReference type="InterPro" id="IPR002686">
    <property type="entry name" value="Transposase_17"/>
</dbReference>
<organism evidence="2 3">
    <name type="scientific">candidate division WS6 bacterium OLB20</name>
    <dbReference type="NCBI Taxonomy" id="1617426"/>
    <lineage>
        <taxon>Bacteria</taxon>
        <taxon>Candidatus Dojkabacteria</taxon>
    </lineage>
</organism>
<sequence length="197" mass="23275">MLNRKVFKNGIYHVYNRGNKKQPIFLDDRDYERFLDRLDTFRRQTRDQIAQYCLLPNHYHLIVKASGMYSISRLIKKLQTSHSMYMNWKYGFVGSFFQQRFKSKLVGTDIQLKVLSRYVHRNPIEFFGDPTVLQSYPYSSYNSFVSGIFRDNPITGSSKKLVLGYFASVSEYEEFVRADELIVQSELRNQVMSIQGL</sequence>
<comment type="caution">
    <text evidence="2">The sequence shown here is derived from an EMBL/GenBank/DDBJ whole genome shotgun (WGS) entry which is preliminary data.</text>
</comment>
<gene>
    <name evidence="2" type="ORF">TR69_WS6001000002</name>
</gene>
<dbReference type="SUPFAM" id="SSF143422">
    <property type="entry name" value="Transposase IS200-like"/>
    <property type="match status" value="1"/>
</dbReference>
<dbReference type="GO" id="GO:0004803">
    <property type="term" value="F:transposase activity"/>
    <property type="evidence" value="ECO:0007669"/>
    <property type="project" value="InterPro"/>
</dbReference>
<proteinExistence type="predicted"/>
<name>A0A136M0X0_9BACT</name>
<protein>
    <submittedName>
        <fullName evidence="2">Transposase IS200 like protein</fullName>
    </submittedName>
</protein>
<feature type="domain" description="Transposase IS200-like" evidence="1">
    <location>
        <begin position="7"/>
        <end position="122"/>
    </location>
</feature>
<evidence type="ECO:0000313" key="3">
    <source>
        <dbReference type="Proteomes" id="UP000070457"/>
    </source>
</evidence>
<dbReference type="AlphaFoldDB" id="A0A136M0X0"/>
<accession>A0A136M0X0</accession>
<dbReference type="Proteomes" id="UP000070457">
    <property type="component" value="Unassembled WGS sequence"/>
</dbReference>
<evidence type="ECO:0000313" key="2">
    <source>
        <dbReference type="EMBL" id="KXK27558.1"/>
    </source>
</evidence>
<dbReference type="EMBL" id="JYNZ01000001">
    <property type="protein sequence ID" value="KXK27558.1"/>
    <property type="molecule type" value="Genomic_DNA"/>
</dbReference>
<dbReference type="Gene3D" id="3.30.70.1290">
    <property type="entry name" value="Transposase IS200-like"/>
    <property type="match status" value="1"/>
</dbReference>
<reference evidence="2 3" key="1">
    <citation type="submission" date="2015-02" db="EMBL/GenBank/DDBJ databases">
        <title>Improved understanding of the partial-nitritation anammox process through 23 genomes representing the majority of the microbial community.</title>
        <authorList>
            <person name="Speth D.R."/>
            <person name="In T Zandt M."/>
            <person name="Guerrero Cruz S."/>
            <person name="Jetten M.S."/>
            <person name="Dutilh B.E."/>
        </authorList>
    </citation>
    <scope>NUCLEOTIDE SEQUENCE [LARGE SCALE GENOMIC DNA]</scope>
    <source>
        <strain evidence="2">OLB20</strain>
    </source>
</reference>
<dbReference type="SMART" id="SM01321">
    <property type="entry name" value="Y1_Tnp"/>
    <property type="match status" value="1"/>
</dbReference>
<dbReference type="PANTHER" id="PTHR34322">
    <property type="entry name" value="TRANSPOSASE, Y1_TNP DOMAIN-CONTAINING"/>
    <property type="match status" value="1"/>
</dbReference>
<dbReference type="GO" id="GO:0003677">
    <property type="term" value="F:DNA binding"/>
    <property type="evidence" value="ECO:0007669"/>
    <property type="project" value="InterPro"/>
</dbReference>
<dbReference type="InterPro" id="IPR036515">
    <property type="entry name" value="Transposase_17_sf"/>
</dbReference>
<dbReference type="Pfam" id="PF01797">
    <property type="entry name" value="Y1_Tnp"/>
    <property type="match status" value="1"/>
</dbReference>